<dbReference type="InterPro" id="IPR003886">
    <property type="entry name" value="NIDO_dom"/>
</dbReference>
<name>A0A1X7T740_AMPQE</name>
<evidence type="ECO:0000259" key="1">
    <source>
        <dbReference type="Pfam" id="PF06119"/>
    </source>
</evidence>
<organism evidence="2">
    <name type="scientific">Amphimedon queenslandica</name>
    <name type="common">Sponge</name>
    <dbReference type="NCBI Taxonomy" id="400682"/>
    <lineage>
        <taxon>Eukaryota</taxon>
        <taxon>Metazoa</taxon>
        <taxon>Porifera</taxon>
        <taxon>Demospongiae</taxon>
        <taxon>Heteroscleromorpha</taxon>
        <taxon>Haplosclerida</taxon>
        <taxon>Niphatidae</taxon>
        <taxon>Amphimedon</taxon>
    </lineage>
</organism>
<accession>A0A1X7T740</accession>
<dbReference type="Pfam" id="PF06119">
    <property type="entry name" value="NIDO"/>
    <property type="match status" value="1"/>
</dbReference>
<dbReference type="AlphaFoldDB" id="A0A1X7T740"/>
<dbReference type="OrthoDB" id="6236007at2759"/>
<dbReference type="InParanoid" id="A0A1X7T740"/>
<feature type="domain" description="NIDO" evidence="1">
    <location>
        <begin position="2"/>
        <end position="67"/>
    </location>
</feature>
<evidence type="ECO:0000313" key="2">
    <source>
        <dbReference type="EnsemblMetazoa" id="Aqu2.1.10340_001"/>
    </source>
</evidence>
<dbReference type="GO" id="GO:0007160">
    <property type="term" value="P:cell-matrix adhesion"/>
    <property type="evidence" value="ECO:0007669"/>
    <property type="project" value="InterPro"/>
</dbReference>
<reference evidence="2" key="1">
    <citation type="submission" date="2017-05" db="UniProtKB">
        <authorList>
            <consortium name="EnsemblMetazoa"/>
        </authorList>
    </citation>
    <scope>IDENTIFICATION</scope>
</reference>
<sequence>MNQINEGFPNTFCSTSPPTQLIIATWIDYLKAGSNTGSNFQAIVVTNGSNTFGIALYVDVHIASATTGIHSLINGNYDPSLFPFGDNVMDAPSMMLNSNIPGTYIFSLNHIPPVPCTEPDCSAVCKAKLLKMACEALRLNGDSEDLPAPCNN</sequence>
<protein>
    <recommendedName>
        <fullName evidence="1">NIDO domain-containing protein</fullName>
    </recommendedName>
</protein>
<proteinExistence type="predicted"/>
<dbReference type="EnsemblMetazoa" id="Aqu2.1.10340_001">
    <property type="protein sequence ID" value="Aqu2.1.10340_001"/>
    <property type="gene ID" value="Aqu2.1.10340"/>
</dbReference>